<dbReference type="CDD" id="cd11960">
    <property type="entry name" value="SH3_Abp1_eu"/>
    <property type="match status" value="1"/>
</dbReference>
<accession>A0A5A9P9M2</accession>
<sequence length="781" mass="88856">MRAINLDTYSLSLLTAKEDILNPRASTNWPAHAEMNSTWHSDSVFSMTRLLCQMAMCSELFLQRLLREPTVEISTTELRALFTYDGLTNNLKLSDSGAGGLTELVGKFHNGTAMYGLCRMGLTETGQPQIIMVCWFGESVDELRKEECTSHVPAIKTFFKEAQVFITASNQDEVTDEKIKSATEMIRPPVERSRRPSRAMDKEETVGTNYKKTNAAMEMRRINRDSFWARAEREEEERKEKERRRAVEDRRRWEKERILKEKKEADERDRKMEEKLKMIEKERRTQAELEEEAKKEEKSRWEQQQREHEEDMRACLRRSESIEKAAEAAALVSQRSLNPREFFRQLSASSQNSSSTGSPRSVKSPFRRYQRSLTDTAFIFERSNSSSGPTSPLSPTVRSPFSRTPNTSQRRPASPLSPFYRTVPSPQQPETSPPTPPAQCSVPPVSPLPSLPVSRPSPAQSSPPSQPPRQLPLHHSASPASPKLPESQDESFTTDNTREEQNPASDPAAQESDNTLHIKVIEVVTDSPMLPELQSETHFTAKAVLVEEDEEEVEEPEEPSVTSTAPSETKMLANYENVLEEQDLEAECQDEQGSEEQPAAESEELQPHVDQSGPALPRTVIPRLVELSEKNRFDDDLPENQEQCLKVAEYNLMADEDESECERPLNGTEEHVDESEHSTPERCSYTVNREETDEDLKENGEVHTKPDNIMRNIDSQPSTPSPERLLRVRALYDYQAEDETELSFEPGDIISDVETIDKAWWRGSSEDGRQGLFPSNYVETI</sequence>
<dbReference type="InterPro" id="IPR036028">
    <property type="entry name" value="SH3-like_dom_sf"/>
</dbReference>
<dbReference type="Pfam" id="PF00018">
    <property type="entry name" value="SH3_1"/>
    <property type="match status" value="1"/>
</dbReference>
<feature type="compositionally biased region" description="Low complexity" evidence="9">
    <location>
        <begin position="451"/>
        <end position="463"/>
    </location>
</feature>
<dbReference type="GO" id="GO:0045773">
    <property type="term" value="P:positive regulation of axon extension"/>
    <property type="evidence" value="ECO:0007669"/>
    <property type="project" value="TreeGrafter"/>
</dbReference>
<feature type="region of interest" description="Disordered" evidence="9">
    <location>
        <begin position="278"/>
        <end position="318"/>
    </location>
</feature>
<dbReference type="Proteomes" id="UP000324632">
    <property type="component" value="Chromosome 9"/>
</dbReference>
<dbReference type="Gene3D" id="3.40.20.10">
    <property type="entry name" value="Severin"/>
    <property type="match status" value="1"/>
</dbReference>
<dbReference type="GO" id="GO:0014069">
    <property type="term" value="C:postsynaptic density"/>
    <property type="evidence" value="ECO:0007669"/>
    <property type="project" value="TreeGrafter"/>
</dbReference>
<evidence type="ECO:0000256" key="4">
    <source>
        <dbReference type="ARBA" id="ARBA00022490"/>
    </source>
</evidence>
<evidence type="ECO:0000256" key="2">
    <source>
        <dbReference type="ARBA" id="ARBA00011039"/>
    </source>
</evidence>
<feature type="compositionally biased region" description="Low complexity" evidence="9">
    <location>
        <begin position="383"/>
        <end position="395"/>
    </location>
</feature>
<keyword evidence="7" id="KW-0206">Cytoskeleton</keyword>
<evidence type="ECO:0000313" key="13">
    <source>
        <dbReference type="Proteomes" id="UP000324632"/>
    </source>
</evidence>
<dbReference type="GO" id="GO:0030427">
    <property type="term" value="C:site of polarized growth"/>
    <property type="evidence" value="ECO:0007669"/>
    <property type="project" value="TreeGrafter"/>
</dbReference>
<dbReference type="InterPro" id="IPR035717">
    <property type="entry name" value="Drebrin-like_SH3"/>
</dbReference>
<dbReference type="GO" id="GO:0061003">
    <property type="term" value="P:positive regulation of dendritic spine morphogenesis"/>
    <property type="evidence" value="ECO:0007669"/>
    <property type="project" value="TreeGrafter"/>
</dbReference>
<evidence type="ECO:0000256" key="6">
    <source>
        <dbReference type="ARBA" id="ARBA00023203"/>
    </source>
</evidence>
<keyword evidence="4" id="KW-0963">Cytoplasm</keyword>
<feature type="compositionally biased region" description="Basic and acidic residues" evidence="9">
    <location>
        <begin position="668"/>
        <end position="680"/>
    </location>
</feature>
<dbReference type="Gene3D" id="2.30.30.40">
    <property type="entry name" value="SH3 Domains"/>
    <property type="match status" value="1"/>
</dbReference>
<evidence type="ECO:0000256" key="8">
    <source>
        <dbReference type="PROSITE-ProRule" id="PRU00192"/>
    </source>
</evidence>
<dbReference type="GO" id="GO:0051015">
    <property type="term" value="F:actin filament binding"/>
    <property type="evidence" value="ECO:0007669"/>
    <property type="project" value="TreeGrafter"/>
</dbReference>
<feature type="compositionally biased region" description="Polar residues" evidence="9">
    <location>
        <begin position="396"/>
        <end position="411"/>
    </location>
</feature>
<evidence type="ECO:0000313" key="12">
    <source>
        <dbReference type="EMBL" id="KAA0717357.1"/>
    </source>
</evidence>
<feature type="compositionally biased region" description="Acidic residues" evidence="9">
    <location>
        <begin position="578"/>
        <end position="594"/>
    </location>
</feature>
<evidence type="ECO:0000259" key="11">
    <source>
        <dbReference type="PROSITE" id="PS51263"/>
    </source>
</evidence>
<comment type="caution">
    <text evidence="12">The sequence shown here is derived from an EMBL/GenBank/DDBJ whole genome shotgun (WGS) entry which is preliminary data.</text>
</comment>
<dbReference type="GO" id="GO:0005884">
    <property type="term" value="C:actin filament"/>
    <property type="evidence" value="ECO:0007669"/>
    <property type="project" value="TreeGrafter"/>
</dbReference>
<dbReference type="EMBL" id="SOYY01000009">
    <property type="protein sequence ID" value="KAA0717357.1"/>
    <property type="molecule type" value="Genomic_DNA"/>
</dbReference>
<dbReference type="GO" id="GO:0030425">
    <property type="term" value="C:dendrite"/>
    <property type="evidence" value="ECO:0007669"/>
    <property type="project" value="TreeGrafter"/>
</dbReference>
<evidence type="ECO:0000256" key="5">
    <source>
        <dbReference type="ARBA" id="ARBA00023054"/>
    </source>
</evidence>
<dbReference type="InterPro" id="IPR002108">
    <property type="entry name" value="ADF-H"/>
</dbReference>
<evidence type="ECO:0000259" key="10">
    <source>
        <dbReference type="PROSITE" id="PS50002"/>
    </source>
</evidence>
<name>A0A5A9P9M2_9TELE</name>
<feature type="compositionally biased region" description="Low complexity" evidence="9">
    <location>
        <begin position="347"/>
        <end position="361"/>
    </location>
</feature>
<reference evidence="12 13" key="1">
    <citation type="journal article" date="2019" name="Mol. Ecol. Resour.">
        <title>Chromosome-level genome assembly of Triplophysa tibetana, a fish adapted to the harsh high-altitude environment of the Tibetan Plateau.</title>
        <authorList>
            <person name="Yang X."/>
            <person name="Liu H."/>
            <person name="Ma Z."/>
            <person name="Zou Y."/>
            <person name="Zou M."/>
            <person name="Mao Y."/>
            <person name="Li X."/>
            <person name="Wang H."/>
            <person name="Chen T."/>
            <person name="Wang W."/>
            <person name="Yang R."/>
        </authorList>
    </citation>
    <scope>NUCLEOTIDE SEQUENCE [LARGE SCALE GENOMIC DNA]</scope>
    <source>
        <strain evidence="12">TTIB1903HZAU</strain>
        <tissue evidence="12">Muscle</tissue>
    </source>
</reference>
<dbReference type="AlphaFoldDB" id="A0A5A9P9M2"/>
<dbReference type="SMART" id="SM00326">
    <property type="entry name" value="SH3"/>
    <property type="match status" value="1"/>
</dbReference>
<organism evidence="12 13">
    <name type="scientific">Triplophysa tibetana</name>
    <dbReference type="NCBI Taxonomy" id="1572043"/>
    <lineage>
        <taxon>Eukaryota</taxon>
        <taxon>Metazoa</taxon>
        <taxon>Chordata</taxon>
        <taxon>Craniata</taxon>
        <taxon>Vertebrata</taxon>
        <taxon>Euteleostomi</taxon>
        <taxon>Actinopterygii</taxon>
        <taxon>Neopterygii</taxon>
        <taxon>Teleostei</taxon>
        <taxon>Ostariophysi</taxon>
        <taxon>Cypriniformes</taxon>
        <taxon>Nemacheilidae</taxon>
        <taxon>Triplophysa</taxon>
    </lineage>
</organism>
<gene>
    <name evidence="12" type="ORF">E1301_Tti012189</name>
</gene>
<dbReference type="SUPFAM" id="SSF55753">
    <property type="entry name" value="Actin depolymerizing proteins"/>
    <property type="match status" value="1"/>
</dbReference>
<dbReference type="PANTHER" id="PTHR10829">
    <property type="entry name" value="CORTACTIN AND DREBRIN"/>
    <property type="match status" value="1"/>
</dbReference>
<keyword evidence="13" id="KW-1185">Reference proteome</keyword>
<dbReference type="InterPro" id="IPR029006">
    <property type="entry name" value="ADF-H/Gelsolin-like_dom_sf"/>
</dbReference>
<dbReference type="InterPro" id="IPR001452">
    <property type="entry name" value="SH3_domain"/>
</dbReference>
<keyword evidence="6" id="KW-0009">Actin-binding</keyword>
<evidence type="ECO:0000256" key="9">
    <source>
        <dbReference type="SAM" id="MobiDB-lite"/>
    </source>
</evidence>
<protein>
    <submittedName>
        <fullName evidence="12">Drebrin-like protein</fullName>
    </submittedName>
</protein>
<feature type="region of interest" description="Disordered" evidence="9">
    <location>
        <begin position="656"/>
        <end position="721"/>
    </location>
</feature>
<dbReference type="PRINTS" id="PR00452">
    <property type="entry name" value="SH3DOMAIN"/>
</dbReference>
<feature type="compositionally biased region" description="Low complexity" evidence="9">
    <location>
        <begin position="559"/>
        <end position="569"/>
    </location>
</feature>
<dbReference type="SUPFAM" id="SSF50044">
    <property type="entry name" value="SH3-domain"/>
    <property type="match status" value="1"/>
</dbReference>
<dbReference type="GO" id="GO:0098974">
    <property type="term" value="P:postsynaptic actin cytoskeleton organization"/>
    <property type="evidence" value="ECO:0007669"/>
    <property type="project" value="TreeGrafter"/>
</dbReference>
<keyword evidence="3 8" id="KW-0728">SH3 domain</keyword>
<feature type="domain" description="SH3" evidence="10">
    <location>
        <begin position="723"/>
        <end position="781"/>
    </location>
</feature>
<dbReference type="Pfam" id="PF00241">
    <property type="entry name" value="Cofilin_ADF"/>
    <property type="match status" value="1"/>
</dbReference>
<dbReference type="GO" id="GO:0045211">
    <property type="term" value="C:postsynaptic membrane"/>
    <property type="evidence" value="ECO:0007669"/>
    <property type="project" value="TreeGrafter"/>
</dbReference>
<feature type="region of interest" description="Disordered" evidence="9">
    <location>
        <begin position="343"/>
        <end position="618"/>
    </location>
</feature>
<dbReference type="GO" id="GO:0030833">
    <property type="term" value="P:regulation of actin filament polymerization"/>
    <property type="evidence" value="ECO:0007669"/>
    <property type="project" value="TreeGrafter"/>
</dbReference>
<dbReference type="PROSITE" id="PS50002">
    <property type="entry name" value="SH3"/>
    <property type="match status" value="1"/>
</dbReference>
<dbReference type="PANTHER" id="PTHR10829:SF9">
    <property type="entry name" value="ADF-H DOMAIN-CONTAINING PROTEIN"/>
    <property type="match status" value="1"/>
</dbReference>
<dbReference type="GO" id="GO:0030027">
    <property type="term" value="C:lamellipodium"/>
    <property type="evidence" value="ECO:0007669"/>
    <property type="project" value="TreeGrafter"/>
</dbReference>
<comment type="subcellular location">
    <subcellularLocation>
        <location evidence="1">Cytoplasm</location>
        <location evidence="1">Cytoskeleton</location>
    </subcellularLocation>
</comment>
<keyword evidence="5" id="KW-0175">Coiled coil</keyword>
<evidence type="ECO:0000256" key="1">
    <source>
        <dbReference type="ARBA" id="ARBA00004245"/>
    </source>
</evidence>
<feature type="compositionally biased region" description="Acidic residues" evidence="9">
    <location>
        <begin position="546"/>
        <end position="558"/>
    </location>
</feature>
<dbReference type="PROSITE" id="PS51263">
    <property type="entry name" value="ADF_H"/>
    <property type="match status" value="1"/>
</dbReference>
<evidence type="ECO:0000256" key="3">
    <source>
        <dbReference type="ARBA" id="ARBA00022443"/>
    </source>
</evidence>
<dbReference type="GO" id="GO:0030864">
    <property type="term" value="C:cortical actin cytoskeleton"/>
    <property type="evidence" value="ECO:0007669"/>
    <property type="project" value="TreeGrafter"/>
</dbReference>
<dbReference type="GO" id="GO:0048812">
    <property type="term" value="P:neuron projection morphogenesis"/>
    <property type="evidence" value="ECO:0007669"/>
    <property type="project" value="TreeGrafter"/>
</dbReference>
<feature type="compositionally biased region" description="Basic and acidic residues" evidence="9">
    <location>
        <begin position="697"/>
        <end position="708"/>
    </location>
</feature>
<feature type="domain" description="ADF-H" evidence="11">
    <location>
        <begin position="53"/>
        <end position="184"/>
    </location>
</feature>
<comment type="similarity">
    <text evidence="2">Belongs to the ABP1 family.</text>
</comment>
<evidence type="ECO:0000256" key="7">
    <source>
        <dbReference type="ARBA" id="ARBA00023212"/>
    </source>
</evidence>
<dbReference type="FunFam" id="2.30.30.40:FF:000046">
    <property type="entry name" value="Drebrin-like protein isoform B"/>
    <property type="match status" value="1"/>
</dbReference>
<proteinExistence type="inferred from homology"/>